<dbReference type="Proteomes" id="UP001181693">
    <property type="component" value="Unassembled WGS sequence"/>
</dbReference>
<proteinExistence type="predicted"/>
<name>A0AAV3A332_PYXAD</name>
<accession>A0AAV3A332</accession>
<dbReference type="PROSITE" id="PS51450">
    <property type="entry name" value="LRR"/>
    <property type="match status" value="2"/>
</dbReference>
<dbReference type="EMBL" id="DYDO01000005">
    <property type="protein sequence ID" value="DBA25379.1"/>
    <property type="molecule type" value="Genomic_DNA"/>
</dbReference>
<dbReference type="SUPFAM" id="SSF52058">
    <property type="entry name" value="L domain-like"/>
    <property type="match status" value="1"/>
</dbReference>
<keyword evidence="1" id="KW-0433">Leucine-rich repeat</keyword>
<evidence type="ECO:0000313" key="4">
    <source>
        <dbReference type="EMBL" id="DBA25379.1"/>
    </source>
</evidence>
<evidence type="ECO:0000256" key="2">
    <source>
        <dbReference type="ARBA" id="ARBA00022737"/>
    </source>
</evidence>
<evidence type="ECO:0008006" key="6">
    <source>
        <dbReference type="Google" id="ProtNLM"/>
    </source>
</evidence>
<sequence>MDSRVTREENSDHSRITPEMLKSRTGEFDLESILFLKLRSLGIYELGCIGECSNLERLDLSNNNITHLAPLSSLKMMVALNLSCNRVSSLEPLASCDNLQTLNVAGNLLCGIDSLQCLKGLRKLESIRLRDPVYNLSNPLCANTSYRHAVLDTIPSVRVIDGERVTGNGSDLYHLCRDIDNSLKRFTSSNGMVEVPGSAKPWVEDGYWDLKPPQSTIIEETYKQFNDILQECKELSNRADDTITQAERALSIRSDTNSYVF</sequence>
<dbReference type="GO" id="GO:0036158">
    <property type="term" value="P:outer dynein arm assembly"/>
    <property type="evidence" value="ECO:0007669"/>
    <property type="project" value="TreeGrafter"/>
</dbReference>
<dbReference type="Pfam" id="PF14580">
    <property type="entry name" value="LRR_9"/>
    <property type="match status" value="1"/>
</dbReference>
<dbReference type="PANTHER" id="PTHR18849:SF8">
    <property type="entry name" value="LEUCINE-RICH REPEAT-CONTAINING PROTEIN 61"/>
    <property type="match status" value="1"/>
</dbReference>
<dbReference type="Gene3D" id="3.80.10.10">
    <property type="entry name" value="Ribonuclease Inhibitor"/>
    <property type="match status" value="1"/>
</dbReference>
<evidence type="ECO:0000256" key="3">
    <source>
        <dbReference type="SAM" id="Coils"/>
    </source>
</evidence>
<dbReference type="GO" id="GO:0005737">
    <property type="term" value="C:cytoplasm"/>
    <property type="evidence" value="ECO:0007669"/>
    <property type="project" value="TreeGrafter"/>
</dbReference>
<dbReference type="InterPro" id="IPR001611">
    <property type="entry name" value="Leu-rich_rpt"/>
</dbReference>
<dbReference type="InterPro" id="IPR032675">
    <property type="entry name" value="LRR_dom_sf"/>
</dbReference>
<keyword evidence="5" id="KW-1185">Reference proteome</keyword>
<keyword evidence="3" id="KW-0175">Coiled coil</keyword>
<evidence type="ECO:0000256" key="1">
    <source>
        <dbReference type="ARBA" id="ARBA00022614"/>
    </source>
</evidence>
<feature type="coiled-coil region" evidence="3">
    <location>
        <begin position="218"/>
        <end position="249"/>
    </location>
</feature>
<gene>
    <name evidence="4" type="ORF">GDO54_012913</name>
</gene>
<protein>
    <recommendedName>
        <fullName evidence="6">Leucine-rich repeat-containing protein 61</fullName>
    </recommendedName>
</protein>
<comment type="caution">
    <text evidence="4">The sequence shown here is derived from an EMBL/GenBank/DDBJ whole genome shotgun (WGS) entry which is preliminary data.</text>
</comment>
<reference evidence="4" key="1">
    <citation type="thesis" date="2020" institute="ProQuest LLC" country="789 East Eisenhower Parkway, Ann Arbor, MI, USA">
        <title>Comparative Genomics and Chromosome Evolution.</title>
        <authorList>
            <person name="Mudd A.B."/>
        </authorList>
    </citation>
    <scope>NUCLEOTIDE SEQUENCE</scope>
    <source>
        <strain evidence="4">1538</strain>
        <tissue evidence="4">Blood</tissue>
    </source>
</reference>
<dbReference type="PANTHER" id="PTHR18849">
    <property type="entry name" value="LEUCINE RICH REPEAT PROTEIN"/>
    <property type="match status" value="1"/>
</dbReference>
<dbReference type="AlphaFoldDB" id="A0AAV3A332"/>
<keyword evidence="2" id="KW-0677">Repeat</keyword>
<organism evidence="4 5">
    <name type="scientific">Pyxicephalus adspersus</name>
    <name type="common">African bullfrog</name>
    <dbReference type="NCBI Taxonomy" id="30357"/>
    <lineage>
        <taxon>Eukaryota</taxon>
        <taxon>Metazoa</taxon>
        <taxon>Chordata</taxon>
        <taxon>Craniata</taxon>
        <taxon>Vertebrata</taxon>
        <taxon>Euteleostomi</taxon>
        <taxon>Amphibia</taxon>
        <taxon>Batrachia</taxon>
        <taxon>Anura</taxon>
        <taxon>Neobatrachia</taxon>
        <taxon>Ranoidea</taxon>
        <taxon>Pyxicephalidae</taxon>
        <taxon>Pyxicephalinae</taxon>
        <taxon>Pyxicephalus</taxon>
    </lineage>
</organism>
<evidence type="ECO:0000313" key="5">
    <source>
        <dbReference type="Proteomes" id="UP001181693"/>
    </source>
</evidence>